<keyword evidence="3" id="KW-0479">Metal-binding</keyword>
<organism evidence="16 17">
    <name type="scientific">Mugilogobius chulae</name>
    <name type="common">yellowstripe goby</name>
    <dbReference type="NCBI Taxonomy" id="88201"/>
    <lineage>
        <taxon>Eukaryota</taxon>
        <taxon>Metazoa</taxon>
        <taxon>Chordata</taxon>
        <taxon>Craniata</taxon>
        <taxon>Vertebrata</taxon>
        <taxon>Euteleostomi</taxon>
        <taxon>Actinopterygii</taxon>
        <taxon>Neopterygii</taxon>
        <taxon>Teleostei</taxon>
        <taxon>Neoteleostei</taxon>
        <taxon>Acanthomorphata</taxon>
        <taxon>Gobiaria</taxon>
        <taxon>Gobiiformes</taxon>
        <taxon>Gobioidei</taxon>
        <taxon>Gobiidae</taxon>
        <taxon>Gobionellinae</taxon>
        <taxon>Mugilogobius</taxon>
    </lineage>
</organism>
<evidence type="ECO:0000256" key="4">
    <source>
        <dbReference type="ARBA" id="ARBA00022750"/>
    </source>
</evidence>
<dbReference type="GO" id="GO:0015074">
    <property type="term" value="P:DNA integration"/>
    <property type="evidence" value="ECO:0007669"/>
    <property type="project" value="UniProtKB-KW"/>
</dbReference>
<dbReference type="SUPFAM" id="SSF53098">
    <property type="entry name" value="Ribonuclease H-like"/>
    <property type="match status" value="1"/>
</dbReference>
<evidence type="ECO:0000256" key="7">
    <source>
        <dbReference type="ARBA" id="ARBA00022908"/>
    </source>
</evidence>
<evidence type="ECO:0000256" key="13">
    <source>
        <dbReference type="ARBA" id="ARBA00039658"/>
    </source>
</evidence>
<dbReference type="GO" id="GO:0003887">
    <property type="term" value="F:DNA-directed DNA polymerase activity"/>
    <property type="evidence" value="ECO:0007669"/>
    <property type="project" value="UniProtKB-KW"/>
</dbReference>
<evidence type="ECO:0000256" key="6">
    <source>
        <dbReference type="ARBA" id="ARBA00022842"/>
    </source>
</evidence>
<dbReference type="SUPFAM" id="SSF56672">
    <property type="entry name" value="DNA/RNA polymerases"/>
    <property type="match status" value="1"/>
</dbReference>
<keyword evidence="2" id="KW-0645">Protease</keyword>
<feature type="compositionally biased region" description="Pro residues" evidence="14">
    <location>
        <begin position="71"/>
        <end position="80"/>
    </location>
</feature>
<dbReference type="FunFam" id="1.10.340.70:FF:000001">
    <property type="entry name" value="Retrovirus-related Pol polyprotein from transposon gypsy-like Protein"/>
    <property type="match status" value="1"/>
</dbReference>
<dbReference type="EMBL" id="JBBPFD010000021">
    <property type="protein sequence ID" value="KAK7883236.1"/>
    <property type="molecule type" value="Genomic_DNA"/>
</dbReference>
<sequence length="785" mass="87447">MSTASKRAVVSVKWSLSPTTTTCPSDCATSGTSRIQYYRPRAIFRIDNRLRVRRRERNASTARLASRIAAPPLPVRPSLPPIDSGTDNSVSAPEPMQLGRAHLTPEERQRRRQAVDSGAEENFLDEQVALQAGVKLETLDTPVTTLALDGATIFTKLDLRNAYHLVRVKEGDEWKTAFKTPLGHFEYQNQAEHQIHVRQVLQRLLENKLFVKAEKCEFHVSKYSWTPEADSAFNQLKALFTSAPVLRNPDPKKQFIVEVDASDSGVGAVLSQRFDRKDISTHVPSSPAGCLQLKGTMMSAIKVIEEAQRTQPDPGHGPPGKTFVPDSVRSQVLKWVHASRFACHPGVSRTFSLLKRYFWWPSMDKDTKSYVTACHVCARGKSSHSPPSGLLQPLPVPSRPWSHIALDFVTGLPPSQGFHPQTNGQTERANQDLESALRCVVASNSSTWSTYLPWVEYSHNSLVTSATGMSPFEASLGYQPPLFPEQEQELAVPSIQHHLQRCKNIWVKTRAALLKTTVRNKAMADKHRVDAPVYHEGQSVWLSARNIPLKTDSRKLSPRFLGPFKIDKVLSPTAVRLKLPSALRVHPTFHVSQIKPVFSSDLCPPADPPPPALVIDDHLAYTVRRLLDVRRRGRGLQYLVDWEGYGPEERSWVPRSRILDAALVRGFSRCSSRQAWWSPGGARWRRGTVMSLVPPPAVSFSPPFWFSCLCGAGRSRHLWSSLGTAGANLQSTLTFSIKTSASLFSSPDCQFITLDLSSSSNFRPCSRPCSYPAAGITYLTFGREK</sequence>
<dbReference type="GO" id="GO:0006310">
    <property type="term" value="P:DNA recombination"/>
    <property type="evidence" value="ECO:0007669"/>
    <property type="project" value="UniProtKB-KW"/>
</dbReference>
<keyword evidence="9" id="KW-0239">DNA-directed DNA polymerase</keyword>
<dbReference type="GO" id="GO:0005634">
    <property type="term" value="C:nucleus"/>
    <property type="evidence" value="ECO:0007669"/>
    <property type="project" value="UniProtKB-SubCell"/>
</dbReference>
<feature type="domain" description="Chromo" evidence="15">
    <location>
        <begin position="621"/>
        <end position="669"/>
    </location>
</feature>
<dbReference type="InterPro" id="IPR043128">
    <property type="entry name" value="Rev_trsase/Diguanyl_cyclase"/>
</dbReference>
<dbReference type="InterPro" id="IPR050951">
    <property type="entry name" value="Retrovirus_Pol_polyprotein"/>
</dbReference>
<dbReference type="InterPro" id="IPR041588">
    <property type="entry name" value="Integrase_H2C2"/>
</dbReference>
<dbReference type="Pfam" id="PF24626">
    <property type="entry name" value="SH3_Tf2-1"/>
    <property type="match status" value="1"/>
</dbReference>
<keyword evidence="11" id="KW-0233">DNA recombination</keyword>
<dbReference type="InterPro" id="IPR041577">
    <property type="entry name" value="RT_RNaseH_2"/>
</dbReference>
<dbReference type="PANTHER" id="PTHR37984">
    <property type="entry name" value="PROTEIN CBG26694"/>
    <property type="match status" value="1"/>
</dbReference>
<dbReference type="GO" id="GO:0003677">
    <property type="term" value="F:DNA binding"/>
    <property type="evidence" value="ECO:0007669"/>
    <property type="project" value="UniProtKB-KW"/>
</dbReference>
<dbReference type="GO" id="GO:0046872">
    <property type="term" value="F:metal ion binding"/>
    <property type="evidence" value="ECO:0007669"/>
    <property type="project" value="UniProtKB-KW"/>
</dbReference>
<dbReference type="InterPro" id="IPR012337">
    <property type="entry name" value="RNaseH-like_sf"/>
</dbReference>
<keyword evidence="12" id="KW-0511">Multifunctional enzyme</keyword>
<evidence type="ECO:0000256" key="1">
    <source>
        <dbReference type="ARBA" id="ARBA00004123"/>
    </source>
</evidence>
<dbReference type="Pfam" id="PF17921">
    <property type="entry name" value="Integrase_H2C2"/>
    <property type="match status" value="1"/>
</dbReference>
<dbReference type="Gene3D" id="3.10.10.10">
    <property type="entry name" value="HIV Type 1 Reverse Transcriptase, subunit A, domain 1"/>
    <property type="match status" value="1"/>
</dbReference>
<name>A0AAW0MVH7_9GOBI</name>
<comment type="caution">
    <text evidence="16">The sequence shown here is derived from an EMBL/GenBank/DDBJ whole genome shotgun (WGS) entry which is preliminary data.</text>
</comment>
<dbReference type="Pfam" id="PF17919">
    <property type="entry name" value="RT_RNaseH_2"/>
    <property type="match status" value="1"/>
</dbReference>
<evidence type="ECO:0000256" key="12">
    <source>
        <dbReference type="ARBA" id="ARBA00023268"/>
    </source>
</evidence>
<dbReference type="InterPro" id="IPR036397">
    <property type="entry name" value="RNaseH_sf"/>
</dbReference>
<protein>
    <recommendedName>
        <fullName evidence="13">Gypsy retrotransposon integrase-like protein 1</fullName>
    </recommendedName>
</protein>
<evidence type="ECO:0000256" key="11">
    <source>
        <dbReference type="ARBA" id="ARBA00023172"/>
    </source>
</evidence>
<evidence type="ECO:0000256" key="9">
    <source>
        <dbReference type="ARBA" id="ARBA00022932"/>
    </source>
</evidence>
<keyword evidence="10" id="KW-0238">DNA-binding</keyword>
<gene>
    <name evidence="16" type="ORF">WMY93_029410</name>
</gene>
<dbReference type="PROSITE" id="PS50013">
    <property type="entry name" value="CHROMO_2"/>
    <property type="match status" value="1"/>
</dbReference>
<dbReference type="InterPro" id="IPR043502">
    <property type="entry name" value="DNA/RNA_pol_sf"/>
</dbReference>
<dbReference type="GO" id="GO:0003964">
    <property type="term" value="F:RNA-directed DNA polymerase activity"/>
    <property type="evidence" value="ECO:0007669"/>
    <property type="project" value="UniProtKB-KW"/>
</dbReference>
<evidence type="ECO:0000256" key="10">
    <source>
        <dbReference type="ARBA" id="ARBA00023125"/>
    </source>
</evidence>
<keyword evidence="9" id="KW-0808">Transferase</keyword>
<dbReference type="AlphaFoldDB" id="A0AAW0MVH7"/>
<feature type="region of interest" description="Disordered" evidence="14">
    <location>
        <begin position="63"/>
        <end position="108"/>
    </location>
</feature>
<evidence type="ECO:0000256" key="14">
    <source>
        <dbReference type="SAM" id="MobiDB-lite"/>
    </source>
</evidence>
<evidence type="ECO:0000256" key="5">
    <source>
        <dbReference type="ARBA" id="ARBA00022801"/>
    </source>
</evidence>
<keyword evidence="5" id="KW-0378">Hydrolase</keyword>
<evidence type="ECO:0000313" key="17">
    <source>
        <dbReference type="Proteomes" id="UP001460270"/>
    </source>
</evidence>
<dbReference type="SUPFAM" id="SSF54160">
    <property type="entry name" value="Chromo domain-like"/>
    <property type="match status" value="1"/>
</dbReference>
<dbReference type="Proteomes" id="UP001460270">
    <property type="component" value="Unassembled WGS sequence"/>
</dbReference>
<dbReference type="GO" id="GO:0006508">
    <property type="term" value="P:proteolysis"/>
    <property type="evidence" value="ECO:0007669"/>
    <property type="project" value="UniProtKB-KW"/>
</dbReference>
<keyword evidence="9" id="KW-0548">Nucleotidyltransferase</keyword>
<keyword evidence="7" id="KW-0229">DNA integration</keyword>
<evidence type="ECO:0000256" key="2">
    <source>
        <dbReference type="ARBA" id="ARBA00022670"/>
    </source>
</evidence>
<reference evidence="17" key="1">
    <citation type="submission" date="2024-04" db="EMBL/GenBank/DDBJ databases">
        <title>Salinicola lusitanus LLJ914,a marine bacterium isolated from the Okinawa Trough.</title>
        <authorList>
            <person name="Li J."/>
        </authorList>
    </citation>
    <scope>NUCLEOTIDE SEQUENCE [LARGE SCALE GENOMIC DNA]</scope>
</reference>
<comment type="subcellular location">
    <subcellularLocation>
        <location evidence="1">Nucleus</location>
    </subcellularLocation>
</comment>
<dbReference type="Gene3D" id="2.40.50.40">
    <property type="match status" value="1"/>
</dbReference>
<dbReference type="GO" id="GO:0004190">
    <property type="term" value="F:aspartic-type endopeptidase activity"/>
    <property type="evidence" value="ECO:0007669"/>
    <property type="project" value="UniProtKB-KW"/>
</dbReference>
<dbReference type="InterPro" id="IPR016197">
    <property type="entry name" value="Chromo-like_dom_sf"/>
</dbReference>
<dbReference type="Gene3D" id="1.10.340.70">
    <property type="match status" value="1"/>
</dbReference>
<evidence type="ECO:0000313" key="16">
    <source>
        <dbReference type="EMBL" id="KAK7883236.1"/>
    </source>
</evidence>
<keyword evidence="17" id="KW-1185">Reference proteome</keyword>
<evidence type="ECO:0000256" key="3">
    <source>
        <dbReference type="ARBA" id="ARBA00022723"/>
    </source>
</evidence>
<keyword evidence="8" id="KW-0695">RNA-directed DNA polymerase</keyword>
<dbReference type="SMART" id="SM00298">
    <property type="entry name" value="CHROMO"/>
    <property type="match status" value="1"/>
</dbReference>
<evidence type="ECO:0000259" key="15">
    <source>
        <dbReference type="PROSITE" id="PS50013"/>
    </source>
</evidence>
<dbReference type="InterPro" id="IPR056924">
    <property type="entry name" value="SH3_Tf2-1"/>
</dbReference>
<proteinExistence type="predicted"/>
<keyword evidence="6" id="KW-0460">Magnesium</keyword>
<dbReference type="Gene3D" id="3.30.420.10">
    <property type="entry name" value="Ribonuclease H-like superfamily/Ribonuclease H"/>
    <property type="match status" value="1"/>
</dbReference>
<dbReference type="Gene3D" id="3.30.70.270">
    <property type="match status" value="2"/>
</dbReference>
<dbReference type="InterPro" id="IPR023780">
    <property type="entry name" value="Chromo_domain"/>
</dbReference>
<keyword evidence="4" id="KW-0064">Aspartyl protease</keyword>
<dbReference type="InterPro" id="IPR000953">
    <property type="entry name" value="Chromo/chromo_shadow_dom"/>
</dbReference>
<evidence type="ECO:0000256" key="8">
    <source>
        <dbReference type="ARBA" id="ARBA00022918"/>
    </source>
</evidence>
<accession>A0AAW0MVH7</accession>
<dbReference type="Pfam" id="PF00385">
    <property type="entry name" value="Chromo"/>
    <property type="match status" value="1"/>
</dbReference>
<dbReference type="PANTHER" id="PTHR37984:SF5">
    <property type="entry name" value="PROTEIN NYNRIN-LIKE"/>
    <property type="match status" value="1"/>
</dbReference>